<feature type="transmembrane region" description="Helical" evidence="7">
    <location>
        <begin position="269"/>
        <end position="287"/>
    </location>
</feature>
<dbReference type="PANTHER" id="PTHR23051:SF0">
    <property type="entry name" value="SOLUTE CARRIER FAMILY 35 MEMBER F5"/>
    <property type="match status" value="1"/>
</dbReference>
<gene>
    <name evidence="10" type="primary">LOC106463709</name>
</gene>
<feature type="domain" description="EamA" evidence="8">
    <location>
        <begin position="268"/>
        <end position="409"/>
    </location>
</feature>
<keyword evidence="3 7" id="KW-0812">Transmembrane</keyword>
<organism evidence="9 10">
    <name type="scientific">Limulus polyphemus</name>
    <name type="common">Atlantic horseshoe crab</name>
    <dbReference type="NCBI Taxonomy" id="6850"/>
    <lineage>
        <taxon>Eukaryota</taxon>
        <taxon>Metazoa</taxon>
        <taxon>Ecdysozoa</taxon>
        <taxon>Arthropoda</taxon>
        <taxon>Chelicerata</taxon>
        <taxon>Merostomata</taxon>
        <taxon>Xiphosura</taxon>
        <taxon>Limulidae</taxon>
        <taxon>Limulus</taxon>
    </lineage>
</organism>
<reference evidence="10" key="1">
    <citation type="submission" date="2025-08" db="UniProtKB">
        <authorList>
            <consortium name="RefSeq"/>
        </authorList>
    </citation>
    <scope>IDENTIFICATION</scope>
    <source>
        <tissue evidence="10">Muscle</tissue>
    </source>
</reference>
<evidence type="ECO:0000313" key="9">
    <source>
        <dbReference type="Proteomes" id="UP000694941"/>
    </source>
</evidence>
<evidence type="ECO:0000256" key="2">
    <source>
        <dbReference type="ARBA" id="ARBA00007863"/>
    </source>
</evidence>
<comment type="subcellular location">
    <subcellularLocation>
        <location evidence="1">Membrane</location>
        <topology evidence="1">Multi-pass membrane protein</topology>
    </subcellularLocation>
</comment>
<comment type="similarity">
    <text evidence="2">Belongs to the SLC35F solute transporter family.</text>
</comment>
<evidence type="ECO:0000313" key="10">
    <source>
        <dbReference type="RefSeq" id="XP_022246997.1"/>
    </source>
</evidence>
<feature type="transmembrane region" description="Helical" evidence="7">
    <location>
        <begin position="393"/>
        <end position="414"/>
    </location>
</feature>
<evidence type="ECO:0000256" key="6">
    <source>
        <dbReference type="ARBA" id="ARBA00040744"/>
    </source>
</evidence>
<evidence type="ECO:0000256" key="7">
    <source>
        <dbReference type="SAM" id="Phobius"/>
    </source>
</evidence>
<name>A0ABM1STP1_LIMPO</name>
<dbReference type="Proteomes" id="UP000694941">
    <property type="component" value="Unplaced"/>
</dbReference>
<dbReference type="SUPFAM" id="SSF103481">
    <property type="entry name" value="Multidrug resistance efflux transporter EmrE"/>
    <property type="match status" value="1"/>
</dbReference>
<proteinExistence type="inferred from homology"/>
<keyword evidence="4 7" id="KW-1133">Transmembrane helix</keyword>
<evidence type="ECO:0000256" key="1">
    <source>
        <dbReference type="ARBA" id="ARBA00004141"/>
    </source>
</evidence>
<evidence type="ECO:0000256" key="4">
    <source>
        <dbReference type="ARBA" id="ARBA00022989"/>
    </source>
</evidence>
<dbReference type="InterPro" id="IPR000620">
    <property type="entry name" value="EamA_dom"/>
</dbReference>
<feature type="transmembrane region" description="Helical" evidence="7">
    <location>
        <begin position="210"/>
        <end position="229"/>
    </location>
</feature>
<evidence type="ECO:0000259" key="8">
    <source>
        <dbReference type="Pfam" id="PF00892"/>
    </source>
</evidence>
<keyword evidence="9" id="KW-1185">Reference proteome</keyword>
<evidence type="ECO:0000256" key="3">
    <source>
        <dbReference type="ARBA" id="ARBA00022692"/>
    </source>
</evidence>
<evidence type="ECO:0000256" key="5">
    <source>
        <dbReference type="ARBA" id="ARBA00023136"/>
    </source>
</evidence>
<sequence>MAILTKSQRLVVGVVALLVVDIIWVTSSELTKYIFKNEDFSKPFFSTYIKTTMFMIYLFGFIIWKPWRDQCFHRPVYTVSKYFSQLYNAFIVLILPLLSDSTWVPIRFHDGGDKGSGNESDDSVAARGLKSVRFSKLTEVRQLSDAQADDALLARLSYMASVRAQEAALREATKLSVKQVAKVALLFCIPWFLGNLSYQEALLDTEAGIVNVLSCSSALFTLILAAMFPSNTGDKFSLSKFLAVVVSMGGVVLISASDQQRIKNYFPPGAMWSIAGAVFYAAYIVMLRRKVNTEEKLDIPMFFGFVGLFNLLIIWPGFFLLHYTKVEKFQWPTYHQWLLLIVNGLIGTVLSELLWLWGCFLTSSLIATLSISLTIPLTVLFDMVLKKVKYPNLFFFGMMPMFLSFFAVTLLAHYDNWDPVTEYLHKLVSWICCRKKPNIR</sequence>
<keyword evidence="5 7" id="KW-0472">Membrane</keyword>
<accession>A0ABM1STP1</accession>
<dbReference type="RefSeq" id="XP_022246997.1">
    <property type="nucleotide sequence ID" value="XM_022391289.1"/>
</dbReference>
<feature type="transmembrane region" description="Helical" evidence="7">
    <location>
        <begin position="44"/>
        <end position="64"/>
    </location>
</feature>
<dbReference type="Pfam" id="PF00892">
    <property type="entry name" value="EamA"/>
    <property type="match status" value="1"/>
</dbReference>
<dbReference type="GeneID" id="106463709"/>
<dbReference type="PANTHER" id="PTHR23051">
    <property type="entry name" value="SOLUTE CARRIER FAMILY 35, MEMBER F5"/>
    <property type="match status" value="1"/>
</dbReference>
<feature type="transmembrane region" description="Helical" evidence="7">
    <location>
        <begin position="299"/>
        <end position="321"/>
    </location>
</feature>
<feature type="transmembrane region" description="Helical" evidence="7">
    <location>
        <begin position="354"/>
        <end position="381"/>
    </location>
</feature>
<protein>
    <recommendedName>
        <fullName evidence="6">Solute carrier family 35 member F5</fullName>
    </recommendedName>
</protein>
<dbReference type="InterPro" id="IPR037185">
    <property type="entry name" value="EmrE-like"/>
</dbReference>
<feature type="transmembrane region" description="Helical" evidence="7">
    <location>
        <begin position="241"/>
        <end position="257"/>
    </location>
</feature>